<gene>
    <name evidence="1" type="ORF">HMPREF0973_00576</name>
</gene>
<evidence type="ECO:0000313" key="1">
    <source>
        <dbReference type="EMBL" id="EEX19634.1"/>
    </source>
</evidence>
<sequence length="69" mass="7396">MKEYFKPTIAVIKCDAAEALMAGSGVRNDGTKIIDGNLHYGNNEGGDGDDAAAKKYGFPSLWGDSLWED</sequence>
<organism evidence="1 2">
    <name type="scientific">Prevotella veroralis F0319</name>
    <dbReference type="NCBI Taxonomy" id="649761"/>
    <lineage>
        <taxon>Bacteria</taxon>
        <taxon>Pseudomonadati</taxon>
        <taxon>Bacteroidota</taxon>
        <taxon>Bacteroidia</taxon>
        <taxon>Bacteroidales</taxon>
        <taxon>Prevotellaceae</taxon>
        <taxon>Prevotella</taxon>
    </lineage>
</organism>
<name>C9MLV0_9BACT</name>
<dbReference type="HOGENOM" id="CLU_2772515_0_0_10"/>
<evidence type="ECO:0000313" key="2">
    <source>
        <dbReference type="Proteomes" id="UP000003327"/>
    </source>
</evidence>
<comment type="caution">
    <text evidence="1">The sequence shown here is derived from an EMBL/GenBank/DDBJ whole genome shotgun (WGS) entry which is preliminary data.</text>
</comment>
<dbReference type="EMBL" id="ACVA01000013">
    <property type="protein sequence ID" value="EEX19634.1"/>
    <property type="molecule type" value="Genomic_DNA"/>
</dbReference>
<proteinExistence type="predicted"/>
<protein>
    <submittedName>
        <fullName evidence="1">Uncharacterized protein</fullName>
    </submittedName>
</protein>
<reference evidence="1 2" key="1">
    <citation type="submission" date="2009-09" db="EMBL/GenBank/DDBJ databases">
        <authorList>
            <person name="Weinstock G."/>
            <person name="Sodergren E."/>
            <person name="Clifton S."/>
            <person name="Fulton L."/>
            <person name="Fulton B."/>
            <person name="Courtney L."/>
            <person name="Fronick C."/>
            <person name="Harrison M."/>
            <person name="Strong C."/>
            <person name="Farmer C."/>
            <person name="Delahaunty K."/>
            <person name="Markovic C."/>
            <person name="Hall O."/>
            <person name="Minx P."/>
            <person name="Tomlinson C."/>
            <person name="Mitreva M."/>
            <person name="Nelson J."/>
            <person name="Hou S."/>
            <person name="Wollam A."/>
            <person name="Pepin K.H."/>
            <person name="Johnson M."/>
            <person name="Bhonagiri V."/>
            <person name="Nash W.E."/>
            <person name="Warren W."/>
            <person name="Chinwalla A."/>
            <person name="Mardis E.R."/>
            <person name="Wilson R.K."/>
        </authorList>
    </citation>
    <scope>NUCLEOTIDE SEQUENCE [LARGE SCALE GENOMIC DNA]</scope>
    <source>
        <strain evidence="1 2">F0319</strain>
    </source>
</reference>
<dbReference type="AlphaFoldDB" id="C9MLV0"/>
<accession>C9MLV0</accession>
<dbReference type="Proteomes" id="UP000003327">
    <property type="component" value="Unassembled WGS sequence"/>
</dbReference>
<keyword evidence="2" id="KW-1185">Reference proteome</keyword>